<comment type="caution">
    <text evidence="3">The sequence shown here is derived from an EMBL/GenBank/DDBJ whole genome shotgun (WGS) entry which is preliminary data.</text>
</comment>
<dbReference type="InterPro" id="IPR057456">
    <property type="entry name" value="Znf_C17orf113"/>
</dbReference>
<evidence type="ECO:0000259" key="2">
    <source>
        <dbReference type="Pfam" id="PF25431"/>
    </source>
</evidence>
<dbReference type="Pfam" id="PF25431">
    <property type="entry name" value="zf-C17orf113"/>
    <property type="match status" value="1"/>
</dbReference>
<dbReference type="EMBL" id="JABSTU010006811">
    <property type="protein sequence ID" value="KAH7932201.1"/>
    <property type="molecule type" value="Genomic_DNA"/>
</dbReference>
<reference evidence="3" key="1">
    <citation type="journal article" date="2020" name="Cell">
        <title>Large-Scale Comparative Analyses of Tick Genomes Elucidate Their Genetic Diversity and Vector Capacities.</title>
        <authorList>
            <consortium name="Tick Genome and Microbiome Consortium (TIGMIC)"/>
            <person name="Jia N."/>
            <person name="Wang J."/>
            <person name="Shi W."/>
            <person name="Du L."/>
            <person name="Sun Y."/>
            <person name="Zhan W."/>
            <person name="Jiang J.F."/>
            <person name="Wang Q."/>
            <person name="Zhang B."/>
            <person name="Ji P."/>
            <person name="Bell-Sakyi L."/>
            <person name="Cui X.M."/>
            <person name="Yuan T.T."/>
            <person name="Jiang B.G."/>
            <person name="Yang W.F."/>
            <person name="Lam T.T."/>
            <person name="Chang Q.C."/>
            <person name="Ding S.J."/>
            <person name="Wang X.J."/>
            <person name="Zhu J.G."/>
            <person name="Ruan X.D."/>
            <person name="Zhao L."/>
            <person name="Wei J.T."/>
            <person name="Ye R.Z."/>
            <person name="Que T.C."/>
            <person name="Du C.H."/>
            <person name="Zhou Y.H."/>
            <person name="Cheng J.X."/>
            <person name="Dai P.F."/>
            <person name="Guo W.B."/>
            <person name="Han X.H."/>
            <person name="Huang E.J."/>
            <person name="Li L.F."/>
            <person name="Wei W."/>
            <person name="Gao Y.C."/>
            <person name="Liu J.Z."/>
            <person name="Shao H.Z."/>
            <person name="Wang X."/>
            <person name="Wang C.C."/>
            <person name="Yang T.C."/>
            <person name="Huo Q.B."/>
            <person name="Li W."/>
            <person name="Chen H.Y."/>
            <person name="Chen S.E."/>
            <person name="Zhou L.G."/>
            <person name="Ni X.B."/>
            <person name="Tian J.H."/>
            <person name="Sheng Y."/>
            <person name="Liu T."/>
            <person name="Pan Y.S."/>
            <person name="Xia L.Y."/>
            <person name="Li J."/>
            <person name="Zhao F."/>
            <person name="Cao W.C."/>
        </authorList>
    </citation>
    <scope>NUCLEOTIDE SEQUENCE</scope>
    <source>
        <strain evidence="3">Rmic-2018</strain>
    </source>
</reference>
<dbReference type="AlphaFoldDB" id="A0A9J6CU01"/>
<dbReference type="PANTHER" id="PTHR46880:SF5">
    <property type="entry name" value="DUF4371 DOMAIN-CONTAINING PROTEIN"/>
    <property type="match status" value="1"/>
</dbReference>
<feature type="region of interest" description="Disordered" evidence="1">
    <location>
        <begin position="1"/>
        <end position="71"/>
    </location>
</feature>
<dbReference type="SUPFAM" id="SSF53098">
    <property type="entry name" value="Ribonuclease H-like"/>
    <property type="match status" value="1"/>
</dbReference>
<evidence type="ECO:0000313" key="4">
    <source>
        <dbReference type="Proteomes" id="UP000821866"/>
    </source>
</evidence>
<dbReference type="InterPro" id="IPR012337">
    <property type="entry name" value="RNaseH-like_sf"/>
</dbReference>
<gene>
    <name evidence="3" type="ORF">HPB51_029434</name>
</gene>
<accession>A0A9J6CU01</accession>
<keyword evidence="4" id="KW-1185">Reference proteome</keyword>
<reference evidence="3" key="2">
    <citation type="submission" date="2021-09" db="EMBL/GenBank/DDBJ databases">
        <authorList>
            <person name="Jia N."/>
            <person name="Wang J."/>
            <person name="Shi W."/>
            <person name="Du L."/>
            <person name="Sun Y."/>
            <person name="Zhan W."/>
            <person name="Jiang J."/>
            <person name="Wang Q."/>
            <person name="Zhang B."/>
            <person name="Ji P."/>
            <person name="Sakyi L.B."/>
            <person name="Cui X."/>
            <person name="Yuan T."/>
            <person name="Jiang B."/>
            <person name="Yang W."/>
            <person name="Lam T.T.-Y."/>
            <person name="Chang Q."/>
            <person name="Ding S."/>
            <person name="Wang X."/>
            <person name="Zhu J."/>
            <person name="Ruan X."/>
            <person name="Zhao L."/>
            <person name="Wei J."/>
            <person name="Que T."/>
            <person name="Du C."/>
            <person name="Cheng J."/>
            <person name="Dai P."/>
            <person name="Han X."/>
            <person name="Huang E."/>
            <person name="Gao Y."/>
            <person name="Liu J."/>
            <person name="Shao H."/>
            <person name="Ye R."/>
            <person name="Li L."/>
            <person name="Wei W."/>
            <person name="Wang X."/>
            <person name="Wang C."/>
            <person name="Huo Q."/>
            <person name="Li W."/>
            <person name="Guo W."/>
            <person name="Chen H."/>
            <person name="Chen S."/>
            <person name="Zhou L."/>
            <person name="Zhou L."/>
            <person name="Ni X."/>
            <person name="Tian J."/>
            <person name="Zhou Y."/>
            <person name="Sheng Y."/>
            <person name="Liu T."/>
            <person name="Pan Y."/>
            <person name="Xia L."/>
            <person name="Li J."/>
            <person name="Zhao F."/>
            <person name="Cao W."/>
        </authorList>
    </citation>
    <scope>NUCLEOTIDE SEQUENCE</scope>
    <source>
        <strain evidence="3">Rmic-2018</strain>
        <tissue evidence="3">Larvae</tissue>
    </source>
</reference>
<feature type="compositionally biased region" description="Polar residues" evidence="1">
    <location>
        <begin position="23"/>
        <end position="36"/>
    </location>
</feature>
<proteinExistence type="predicted"/>
<dbReference type="Proteomes" id="UP000821866">
    <property type="component" value="Unassembled WGS sequence"/>
</dbReference>
<evidence type="ECO:0000313" key="3">
    <source>
        <dbReference type="EMBL" id="KAH7932201.1"/>
    </source>
</evidence>
<feature type="domain" description="C17orf113 probable zinc finger" evidence="2">
    <location>
        <begin position="96"/>
        <end position="158"/>
    </location>
</feature>
<evidence type="ECO:0000256" key="1">
    <source>
        <dbReference type="SAM" id="MobiDB-lite"/>
    </source>
</evidence>
<organism evidence="3 4">
    <name type="scientific">Rhipicephalus microplus</name>
    <name type="common">Cattle tick</name>
    <name type="synonym">Boophilus microplus</name>
    <dbReference type="NCBI Taxonomy" id="6941"/>
    <lineage>
        <taxon>Eukaryota</taxon>
        <taxon>Metazoa</taxon>
        <taxon>Ecdysozoa</taxon>
        <taxon>Arthropoda</taxon>
        <taxon>Chelicerata</taxon>
        <taxon>Arachnida</taxon>
        <taxon>Acari</taxon>
        <taxon>Parasitiformes</taxon>
        <taxon>Ixodida</taxon>
        <taxon>Ixodoidea</taxon>
        <taxon>Ixodidae</taxon>
        <taxon>Rhipicephalinae</taxon>
        <taxon>Rhipicephalus</taxon>
        <taxon>Boophilus</taxon>
    </lineage>
</organism>
<dbReference type="PANTHER" id="PTHR46880">
    <property type="entry name" value="RAS-ASSOCIATING DOMAIN-CONTAINING PROTEIN"/>
    <property type="match status" value="1"/>
</dbReference>
<name>A0A9J6CU01_RHIMP</name>
<sequence length="741" mass="82558">MAARKKAAQPSLLSFFSRKATEEVTSSDPQEQTTQPEAPDVDAVEPLTSPVSQGLKSSAHDGGSSTPSVEATCDETNACEVGKQAAVFNASWIRDHPWLFYDNIKGGMFCKLCIKYNKRPLEKPVWNEQPCKRIRLDSVRKHDACHSHRDAVTLEANSKVAVSPLEKVQCPVSRNAMRQAFASMYYLCKHRIPHTTNFEPLLGLLSLLGLDVKAQITAGKNATYCSQRSIQEMVTCLSDVIEDKILCELRQSEHYALMFDETTDCATVEQLVIHCRYIFGGELRVKFLTMIDVLGNHEPHQGDERALALNATNIACAVEDFMNKKGLLFGALRGIGTDGAPVMTGKKRGAVKLLIDKQKALTAPHSFQAVGVHCAAHKLNLAALQAAKSIPYISKFKELLQQLYNFYAFSSVRTAGLSAVQNILESEQRGGKIIEPSATRWLSVGGSCTAIRNNLSAIIISLSREAEQRSDIRAAGLLKFVTNAKFVGTLLMMCDLLPAIDRLSRTLQTSSLQVDLIQGLIKSCIKTLETQSNIQTKVKDFCVSHDIEVTITEESEQWLHNTKRAFVKKLLENIQDRFQDHPILASYSTVFDRSSYKQMVGGNGIEVVSALQRLCPTLGKPYTEDMLAEWIVFANFVLECDRVQKLTAADFLLFVAHDMKELFPIMACLAGSYLVLPPHTVDCERDFSALKLIKTQLRNRLKEKSLDCLIRIACEGPDVDTYPYEEVVEKWAKSKNRRLKV</sequence>
<protein>
    <recommendedName>
        <fullName evidence="2">C17orf113 probable zinc finger domain-containing protein</fullName>
    </recommendedName>
</protein>
<dbReference type="VEuPathDB" id="VectorBase:LOC119169754"/>